<protein>
    <submittedName>
        <fullName evidence="1">Uncharacterized protein</fullName>
    </submittedName>
</protein>
<proteinExistence type="predicted"/>
<dbReference type="EMBL" id="BARW01001079">
    <property type="protein sequence ID" value="GAI72058.1"/>
    <property type="molecule type" value="Genomic_DNA"/>
</dbReference>
<dbReference type="AlphaFoldDB" id="X1QUY2"/>
<sequence length="104" mass="11744">MAKEILCPHCEKTFPSPIPDPPSLDQIQELLNKQQGQTLTAEQLDDAIKRSLSPRADEHRHKTADELLDCPECSGWFERTAKRYEVKPKAETPAPKHEIGSLRG</sequence>
<comment type="caution">
    <text evidence="1">The sequence shown here is derived from an EMBL/GenBank/DDBJ whole genome shotgun (WGS) entry which is preliminary data.</text>
</comment>
<reference evidence="1" key="1">
    <citation type="journal article" date="2014" name="Front. Microbiol.">
        <title>High frequency of phylogenetically diverse reductive dehalogenase-homologous genes in deep subseafloor sedimentary metagenomes.</title>
        <authorList>
            <person name="Kawai M."/>
            <person name="Futagami T."/>
            <person name="Toyoda A."/>
            <person name="Takaki Y."/>
            <person name="Nishi S."/>
            <person name="Hori S."/>
            <person name="Arai W."/>
            <person name="Tsubouchi T."/>
            <person name="Morono Y."/>
            <person name="Uchiyama I."/>
            <person name="Ito T."/>
            <person name="Fujiyama A."/>
            <person name="Inagaki F."/>
            <person name="Takami H."/>
        </authorList>
    </citation>
    <scope>NUCLEOTIDE SEQUENCE</scope>
    <source>
        <strain evidence="1">Expedition CK06-06</strain>
    </source>
</reference>
<gene>
    <name evidence="1" type="ORF">S12H4_03726</name>
</gene>
<organism evidence="1">
    <name type="scientific">marine sediment metagenome</name>
    <dbReference type="NCBI Taxonomy" id="412755"/>
    <lineage>
        <taxon>unclassified sequences</taxon>
        <taxon>metagenomes</taxon>
        <taxon>ecological metagenomes</taxon>
    </lineage>
</organism>
<accession>X1QUY2</accession>
<evidence type="ECO:0000313" key="1">
    <source>
        <dbReference type="EMBL" id="GAI72058.1"/>
    </source>
</evidence>
<name>X1QUY2_9ZZZZ</name>